<feature type="chain" id="PRO_5031048186" evidence="1">
    <location>
        <begin position="27"/>
        <end position="51"/>
    </location>
</feature>
<comment type="caution">
    <text evidence="2">The sequence shown here is derived from an EMBL/GenBank/DDBJ whole genome shotgun (WGS) entry which is preliminary data.</text>
</comment>
<protein>
    <submittedName>
        <fullName evidence="2">Uncharacterized protein</fullName>
    </submittedName>
</protein>
<name>A0A7W7IWC4_9FLAO</name>
<proteinExistence type="predicted"/>
<keyword evidence="1" id="KW-0732">Signal</keyword>
<evidence type="ECO:0000256" key="1">
    <source>
        <dbReference type="SAM" id="SignalP"/>
    </source>
</evidence>
<accession>A0A7W7IWC4</accession>
<gene>
    <name evidence="2" type="ORF">HNP37_001855</name>
</gene>
<reference evidence="2 3" key="1">
    <citation type="submission" date="2020-08" db="EMBL/GenBank/DDBJ databases">
        <title>Functional genomics of gut bacteria from endangered species of beetles.</title>
        <authorList>
            <person name="Carlos-Shanley C."/>
        </authorList>
    </citation>
    <scope>NUCLEOTIDE SEQUENCE [LARGE SCALE GENOMIC DNA]</scope>
    <source>
        <strain evidence="2 3">S00142</strain>
    </source>
</reference>
<organism evidence="2 3">
    <name type="scientific">Flavobacterium nitrogenifigens</name>
    <dbReference type="NCBI Taxonomy" id="1617283"/>
    <lineage>
        <taxon>Bacteria</taxon>
        <taxon>Pseudomonadati</taxon>
        <taxon>Bacteroidota</taxon>
        <taxon>Flavobacteriia</taxon>
        <taxon>Flavobacteriales</taxon>
        <taxon>Flavobacteriaceae</taxon>
        <taxon>Flavobacterium</taxon>
    </lineage>
</organism>
<feature type="signal peptide" evidence="1">
    <location>
        <begin position="1"/>
        <end position="26"/>
    </location>
</feature>
<dbReference type="Proteomes" id="UP000561681">
    <property type="component" value="Unassembled WGS sequence"/>
</dbReference>
<evidence type="ECO:0000313" key="2">
    <source>
        <dbReference type="EMBL" id="MBB4801794.1"/>
    </source>
</evidence>
<sequence length="51" mass="5671">MKALFSKVVILSVLMAALHISCEALCEDENDASNRKENYIIKNDSLTVSKN</sequence>
<evidence type="ECO:0000313" key="3">
    <source>
        <dbReference type="Proteomes" id="UP000561681"/>
    </source>
</evidence>
<dbReference type="RefSeq" id="WP_184160553.1">
    <property type="nucleotide sequence ID" value="NZ_JACHLD010000002.1"/>
</dbReference>
<dbReference type="EMBL" id="JACHLD010000002">
    <property type="protein sequence ID" value="MBB4801794.1"/>
    <property type="molecule type" value="Genomic_DNA"/>
</dbReference>
<keyword evidence="3" id="KW-1185">Reference proteome</keyword>
<dbReference type="AlphaFoldDB" id="A0A7W7IWC4"/>